<sequence length="357" mass="39008">MGEWRLTRSLPGPAAEAGLGAVRRVHHERWSWPALLIAKLVLDAAMVLLLIQSLSELDVDPSARPFAVFGWLLASWAALAYWVLGRSGRRSYAVCDGGLLIRRDGTGTTETIAIPWDAVESISPLTRRLHWLDGGKERYVTLRTVTARDALIESVESRHPVPAPPAQRLLAGTVFTAVAAILVWALTLSPFADIVMADRAYYLKDFASLCTTTGTSYPESAPHTETGPHPAALFDEEHGTDPVATSTGNGKATDAPNPDDVQLVACSRLVRRQVDMICTYDGGEASLTFYRARYRIDVYEAHTGLRVGGHTVAADDTDSCPHWLVLNQKRGHEEDLAVPSMEDYQRIIEDVAAGRPS</sequence>
<proteinExistence type="predicted"/>
<name>A0A243S0Y0_9ACTN</name>
<gene>
    <name evidence="3" type="ORF">CA983_23135</name>
</gene>
<evidence type="ECO:0000256" key="2">
    <source>
        <dbReference type="SAM" id="Phobius"/>
    </source>
</evidence>
<keyword evidence="2" id="KW-0812">Transmembrane</keyword>
<feature type="region of interest" description="Disordered" evidence="1">
    <location>
        <begin position="215"/>
        <end position="258"/>
    </location>
</feature>
<dbReference type="EMBL" id="NGFN01000150">
    <property type="protein sequence ID" value="OUD00890.1"/>
    <property type="molecule type" value="Genomic_DNA"/>
</dbReference>
<feature type="transmembrane region" description="Helical" evidence="2">
    <location>
        <begin position="32"/>
        <end position="54"/>
    </location>
</feature>
<keyword evidence="2" id="KW-0472">Membrane</keyword>
<accession>A0A243S0Y0</accession>
<evidence type="ECO:0000313" key="4">
    <source>
        <dbReference type="Proteomes" id="UP000195105"/>
    </source>
</evidence>
<keyword evidence="4" id="KW-1185">Reference proteome</keyword>
<protein>
    <submittedName>
        <fullName evidence="3">Uncharacterized protein</fullName>
    </submittedName>
</protein>
<organism evidence="3 4">
    <name type="scientific">Streptomyces swartbergensis</name>
    <dbReference type="NCBI Taxonomy" id="487165"/>
    <lineage>
        <taxon>Bacteria</taxon>
        <taxon>Bacillati</taxon>
        <taxon>Actinomycetota</taxon>
        <taxon>Actinomycetes</taxon>
        <taxon>Kitasatosporales</taxon>
        <taxon>Streptomycetaceae</taxon>
        <taxon>Streptomyces</taxon>
    </lineage>
</organism>
<feature type="transmembrane region" description="Helical" evidence="2">
    <location>
        <begin position="169"/>
        <end position="192"/>
    </location>
</feature>
<feature type="transmembrane region" description="Helical" evidence="2">
    <location>
        <begin position="66"/>
        <end position="84"/>
    </location>
</feature>
<evidence type="ECO:0000313" key="3">
    <source>
        <dbReference type="EMBL" id="OUD00890.1"/>
    </source>
</evidence>
<dbReference type="Proteomes" id="UP000195105">
    <property type="component" value="Unassembled WGS sequence"/>
</dbReference>
<reference evidence="3 4" key="1">
    <citation type="submission" date="2017-05" db="EMBL/GenBank/DDBJ databases">
        <title>Biotechnological potential of actinobacteria isolated from South African environments.</title>
        <authorList>
            <person name="Le Roes-Hill M."/>
            <person name="Prins A."/>
            <person name="Durrell K.A."/>
        </authorList>
    </citation>
    <scope>NUCLEOTIDE SEQUENCE [LARGE SCALE GENOMIC DNA]</scope>
    <source>
        <strain evidence="3 4">HMC13</strain>
    </source>
</reference>
<keyword evidence="2" id="KW-1133">Transmembrane helix</keyword>
<comment type="caution">
    <text evidence="3">The sequence shown here is derived from an EMBL/GenBank/DDBJ whole genome shotgun (WGS) entry which is preliminary data.</text>
</comment>
<dbReference type="AlphaFoldDB" id="A0A243S0Y0"/>
<dbReference type="RefSeq" id="WP_086602817.1">
    <property type="nucleotide sequence ID" value="NZ_NGFN01000150.1"/>
</dbReference>
<evidence type="ECO:0000256" key="1">
    <source>
        <dbReference type="SAM" id="MobiDB-lite"/>
    </source>
</evidence>